<dbReference type="Proteomes" id="UP000217785">
    <property type="component" value="Unassembled WGS sequence"/>
</dbReference>
<protein>
    <recommendedName>
        <fullName evidence="4">Lipoprotein</fullName>
    </recommendedName>
</protein>
<reference evidence="3" key="1">
    <citation type="submission" date="2017-07" db="EMBL/GenBank/DDBJ databases">
        <title>Draft genome sequence of Effusibacillus lacus strain skLN1.</title>
        <authorList>
            <person name="Watanabe M."/>
            <person name="Kojima H."/>
            <person name="Fukui M."/>
        </authorList>
    </citation>
    <scope>NUCLEOTIDE SEQUENCE [LARGE SCALE GENOMIC DNA]</scope>
    <source>
        <strain evidence="3">skLN1</strain>
    </source>
</reference>
<dbReference type="RefSeq" id="WP_096180506.1">
    <property type="nucleotide sequence ID" value="NZ_BDUF01000008.1"/>
</dbReference>
<dbReference type="AlphaFoldDB" id="A0A292YH05"/>
<keyword evidence="3" id="KW-1185">Reference proteome</keyword>
<comment type="caution">
    <text evidence="2">The sequence shown here is derived from an EMBL/GenBank/DDBJ whole genome shotgun (WGS) entry which is preliminary data.</text>
</comment>
<evidence type="ECO:0008006" key="4">
    <source>
        <dbReference type="Google" id="ProtNLM"/>
    </source>
</evidence>
<keyword evidence="1" id="KW-0732">Signal</keyword>
<gene>
    <name evidence="2" type="ORF">EFBL_0422</name>
</gene>
<dbReference type="EMBL" id="BDUF01000008">
    <property type="protein sequence ID" value="GAX88808.1"/>
    <property type="molecule type" value="Genomic_DNA"/>
</dbReference>
<evidence type="ECO:0000313" key="2">
    <source>
        <dbReference type="EMBL" id="GAX88808.1"/>
    </source>
</evidence>
<evidence type="ECO:0000256" key="1">
    <source>
        <dbReference type="SAM" id="SignalP"/>
    </source>
</evidence>
<proteinExistence type="predicted"/>
<organism evidence="2 3">
    <name type="scientific">Effusibacillus lacus</name>
    <dbReference type="NCBI Taxonomy" id="1348429"/>
    <lineage>
        <taxon>Bacteria</taxon>
        <taxon>Bacillati</taxon>
        <taxon>Bacillota</taxon>
        <taxon>Bacilli</taxon>
        <taxon>Bacillales</taxon>
        <taxon>Alicyclobacillaceae</taxon>
        <taxon>Effusibacillus</taxon>
    </lineage>
</organism>
<accession>A0A292YH05</accession>
<name>A0A292YH05_9BACL</name>
<feature type="signal peptide" evidence="1">
    <location>
        <begin position="1"/>
        <end position="22"/>
    </location>
</feature>
<evidence type="ECO:0000313" key="3">
    <source>
        <dbReference type="Proteomes" id="UP000217785"/>
    </source>
</evidence>
<dbReference type="PROSITE" id="PS51257">
    <property type="entry name" value="PROKAR_LIPOPROTEIN"/>
    <property type="match status" value="1"/>
</dbReference>
<feature type="chain" id="PRO_5012448901" description="Lipoprotein" evidence="1">
    <location>
        <begin position="23"/>
        <end position="136"/>
    </location>
</feature>
<sequence>MKKILGLLVLSFALAGCTGINAVDQKINQVKEAAESEVRGKLQVAIQQQVDILKANNPQFAALLAQKDKLNMNWDALKNTELAQHSFFSAFGYEYLARVRGDGTVQVVQRNANTGEEKVFKEYKMSIDGNGQVQLQ</sequence>